<comment type="caution">
    <text evidence="2">The sequence shown here is derived from an EMBL/GenBank/DDBJ whole genome shotgun (WGS) entry which is preliminary data.</text>
</comment>
<evidence type="ECO:0000313" key="3">
    <source>
        <dbReference type="Proteomes" id="UP000029226"/>
    </source>
</evidence>
<accession>A0A090QF08</accession>
<protein>
    <submittedName>
        <fullName evidence="2">Uncharacterized protein</fullName>
    </submittedName>
</protein>
<proteinExistence type="predicted"/>
<feature type="coiled-coil region" evidence="1">
    <location>
        <begin position="3"/>
        <end position="37"/>
    </location>
</feature>
<dbReference type="Proteomes" id="UP000029226">
    <property type="component" value="Unassembled WGS sequence"/>
</dbReference>
<evidence type="ECO:0000313" key="2">
    <source>
        <dbReference type="EMBL" id="GAL00833.1"/>
    </source>
</evidence>
<organism evidence="2 3">
    <name type="scientific">Nonlabens ulvanivorans</name>
    <name type="common">Persicivirga ulvanivorans</name>
    <dbReference type="NCBI Taxonomy" id="906888"/>
    <lineage>
        <taxon>Bacteria</taxon>
        <taxon>Pseudomonadati</taxon>
        <taxon>Bacteroidota</taxon>
        <taxon>Flavobacteriia</taxon>
        <taxon>Flavobacteriales</taxon>
        <taxon>Flavobacteriaceae</taxon>
        <taxon>Nonlabens</taxon>
    </lineage>
</organism>
<sequence>MLISCEEKKVDERQLLLEELNKDTKEIESNIQFLKSSVERKNEDKPLWYREEVKLKILNFGNSIDSLILTADTLQSFSGIETNYKLEKVQSLGNDNSFLFRNLDEVPKIEDVELLRWYKKRAIRQAQEFFINQFLHADLRELKYIYPDQFEQYKYLKKKFKAYEE</sequence>
<keyword evidence="1" id="KW-0175">Coiled coil</keyword>
<evidence type="ECO:0000256" key="1">
    <source>
        <dbReference type="SAM" id="Coils"/>
    </source>
</evidence>
<dbReference type="AlphaFoldDB" id="A0A090QF08"/>
<dbReference type="EMBL" id="BBMM01000007">
    <property type="protein sequence ID" value="GAL00833.1"/>
    <property type="molecule type" value="Genomic_DNA"/>
</dbReference>
<reference evidence="2 3" key="1">
    <citation type="journal article" date="2014" name="Genome Announc.">
        <title>Draft Genome Sequences of Marine Flavobacterium Nonlabens Strains NR17, NR24, NR27, NR32, NR33, and Ara13.</title>
        <authorList>
            <person name="Nakanishi M."/>
            <person name="Meirelles P."/>
            <person name="Suzuki R."/>
            <person name="Takatani N."/>
            <person name="Mino S."/>
            <person name="Suda W."/>
            <person name="Oshima K."/>
            <person name="Hattori M."/>
            <person name="Ohkuma M."/>
            <person name="Hosokawa M."/>
            <person name="Miyashita K."/>
            <person name="Thompson F.L."/>
            <person name="Niwa A."/>
            <person name="Sawabe T."/>
            <person name="Sawabe T."/>
        </authorList>
    </citation>
    <scope>NUCLEOTIDE SEQUENCE [LARGE SCALE GENOMIC DNA]</scope>
    <source>
        <strain evidence="3">JCM19314</strain>
    </source>
</reference>
<name>A0A090QF08_NONUL</name>
<gene>
    <name evidence="2" type="ORF">JCM19314_59</name>
</gene>